<dbReference type="SUPFAM" id="SSF53187">
    <property type="entry name" value="Zn-dependent exopeptidases"/>
    <property type="match status" value="1"/>
</dbReference>
<dbReference type="Gene3D" id="2.60.40.10">
    <property type="entry name" value="Immunoglobulins"/>
    <property type="match status" value="1"/>
</dbReference>
<organism evidence="6 7">
    <name type="scientific">Inhella crocodyli</name>
    <dbReference type="NCBI Taxonomy" id="2499851"/>
    <lineage>
        <taxon>Bacteria</taxon>
        <taxon>Pseudomonadati</taxon>
        <taxon>Pseudomonadota</taxon>
        <taxon>Betaproteobacteria</taxon>
        <taxon>Burkholderiales</taxon>
        <taxon>Sphaerotilaceae</taxon>
        <taxon>Inhella</taxon>
    </lineage>
</organism>
<sequence>MGVRCGAPILGSRPAIAPAASPKSRQTAPGGARHRTPTEISMRFLACSLLAWAAQAAAQSPTPAPVPPPPADPVLTPLLQAVDPALLRRHIDTLAAFGTRHTASETASETRGIGAARRWIEREWRTCAKGTPLQISTRSHTEPVGRRIAAPTEIVNVLATLPGRDPKRFIVVSGHYDSRNADVMDAQGDAPGANDDASGTAAVMAMACTMARSSRPPEATLVFAAVAGEEQGLLGAAQLAKELDIDGQSVEAMVTNDIVGSPRGAKGEHAPMRIRLFADGLDPLLRLMLRGAQAEASPRLKAQQALAAAGGADDLPAAQLGRHMARAAEAYVPGTQIDLIQRRDRTLRGGDHLPFLERGLAAVRFTEPFENYANQHQNVRLENGQLAGDLPAFVDVDYLARVTRANLAGLATLAWAPPPPAQVQVDASELSNDTRLTWAPSPGASGYRVLWRRSESARWEWARDLPASAREAVIAGVSRDDVVFGVQALGAGGHSSLAVYAPPVAPAR</sequence>
<dbReference type="GO" id="GO:0006508">
    <property type="term" value="P:proteolysis"/>
    <property type="evidence" value="ECO:0007669"/>
    <property type="project" value="InterPro"/>
</dbReference>
<feature type="domain" description="Fibronectin type-III" evidence="5">
    <location>
        <begin position="419"/>
        <end position="508"/>
    </location>
</feature>
<evidence type="ECO:0000313" key="7">
    <source>
        <dbReference type="Proteomes" id="UP000288587"/>
    </source>
</evidence>
<keyword evidence="3" id="KW-0482">Metalloprotease</keyword>
<evidence type="ECO:0000256" key="4">
    <source>
        <dbReference type="SAM" id="MobiDB-lite"/>
    </source>
</evidence>
<keyword evidence="2" id="KW-0964">Secreted</keyword>
<dbReference type="PROSITE" id="PS50853">
    <property type="entry name" value="FN3"/>
    <property type="match status" value="1"/>
</dbReference>
<keyword evidence="6" id="KW-0378">Hydrolase</keyword>
<comment type="subcellular location">
    <subcellularLocation>
        <location evidence="1">Secreted</location>
    </subcellularLocation>
</comment>
<dbReference type="GO" id="GO:0005576">
    <property type="term" value="C:extracellular region"/>
    <property type="evidence" value="ECO:0007669"/>
    <property type="project" value="UniProtKB-SubCell"/>
</dbReference>
<reference evidence="6 7" key="1">
    <citation type="submission" date="2019-01" db="EMBL/GenBank/DDBJ databases">
        <authorList>
            <person name="Chen W.-M."/>
        </authorList>
    </citation>
    <scope>NUCLEOTIDE SEQUENCE [LARGE SCALE GENOMIC DNA]</scope>
    <source>
        <strain evidence="6 7">CCP-18</strain>
    </source>
</reference>
<dbReference type="OrthoDB" id="9787436at2"/>
<evidence type="ECO:0000256" key="1">
    <source>
        <dbReference type="ARBA" id="ARBA00004613"/>
    </source>
</evidence>
<dbReference type="InterPro" id="IPR003961">
    <property type="entry name" value="FN3_dom"/>
</dbReference>
<dbReference type="PANTHER" id="PTHR12147">
    <property type="entry name" value="METALLOPEPTIDASE M28 FAMILY MEMBER"/>
    <property type="match status" value="1"/>
</dbReference>
<protein>
    <submittedName>
        <fullName evidence="6">M20/M25/M40 family metallo-hydrolase</fullName>
    </submittedName>
</protein>
<accession>A0A3S2UES2</accession>
<evidence type="ECO:0000259" key="5">
    <source>
        <dbReference type="PROSITE" id="PS50853"/>
    </source>
</evidence>
<dbReference type="InterPro" id="IPR036116">
    <property type="entry name" value="FN3_sf"/>
</dbReference>
<dbReference type="EMBL" id="SACM01000002">
    <property type="protein sequence ID" value="RVT86120.1"/>
    <property type="molecule type" value="Genomic_DNA"/>
</dbReference>
<evidence type="ECO:0000256" key="2">
    <source>
        <dbReference type="ARBA" id="ARBA00022525"/>
    </source>
</evidence>
<evidence type="ECO:0000256" key="3">
    <source>
        <dbReference type="ARBA" id="ARBA00023049"/>
    </source>
</evidence>
<dbReference type="PANTHER" id="PTHR12147:SF26">
    <property type="entry name" value="PEPTIDASE M28 DOMAIN-CONTAINING PROTEIN"/>
    <property type="match status" value="1"/>
</dbReference>
<dbReference type="Pfam" id="PF04389">
    <property type="entry name" value="Peptidase_M28"/>
    <property type="match status" value="1"/>
</dbReference>
<dbReference type="InterPro" id="IPR007484">
    <property type="entry name" value="Peptidase_M28"/>
</dbReference>
<dbReference type="AlphaFoldDB" id="A0A3S2UES2"/>
<gene>
    <name evidence="6" type="ORF">EOD73_08755</name>
</gene>
<comment type="caution">
    <text evidence="6">The sequence shown here is derived from an EMBL/GenBank/DDBJ whole genome shotgun (WGS) entry which is preliminary data.</text>
</comment>
<keyword evidence="7" id="KW-1185">Reference proteome</keyword>
<dbReference type="CDD" id="cd00063">
    <property type="entry name" value="FN3"/>
    <property type="match status" value="1"/>
</dbReference>
<dbReference type="InterPro" id="IPR045175">
    <property type="entry name" value="M28_fam"/>
</dbReference>
<name>A0A3S2UES2_9BURK</name>
<feature type="region of interest" description="Disordered" evidence="4">
    <location>
        <begin position="14"/>
        <end position="36"/>
    </location>
</feature>
<dbReference type="InterPro" id="IPR013783">
    <property type="entry name" value="Ig-like_fold"/>
</dbReference>
<dbReference type="Proteomes" id="UP000288587">
    <property type="component" value="Unassembled WGS sequence"/>
</dbReference>
<dbReference type="SUPFAM" id="SSF49265">
    <property type="entry name" value="Fibronectin type III"/>
    <property type="match status" value="1"/>
</dbReference>
<dbReference type="GO" id="GO:0008235">
    <property type="term" value="F:metalloexopeptidase activity"/>
    <property type="evidence" value="ECO:0007669"/>
    <property type="project" value="InterPro"/>
</dbReference>
<dbReference type="Gene3D" id="3.40.630.10">
    <property type="entry name" value="Zn peptidases"/>
    <property type="match status" value="1"/>
</dbReference>
<keyword evidence="3" id="KW-0645">Protease</keyword>
<evidence type="ECO:0000313" key="6">
    <source>
        <dbReference type="EMBL" id="RVT86120.1"/>
    </source>
</evidence>
<proteinExistence type="predicted"/>